<comment type="caution">
    <text evidence="3">The sequence shown here is derived from an EMBL/GenBank/DDBJ whole genome shotgun (WGS) entry which is preliminary data.</text>
</comment>
<dbReference type="PROSITE" id="PS51038">
    <property type="entry name" value="BAH"/>
    <property type="match status" value="1"/>
</dbReference>
<accession>A0A9P0ZGP8</accession>
<dbReference type="OrthoDB" id="1896853at2759"/>
<dbReference type="Pfam" id="PF01426">
    <property type="entry name" value="BAH"/>
    <property type="match status" value="1"/>
</dbReference>
<dbReference type="GO" id="GO:0003723">
    <property type="term" value="F:RNA binding"/>
    <property type="evidence" value="ECO:0007669"/>
    <property type="project" value="TreeGrafter"/>
</dbReference>
<organism evidence="3 4">
    <name type="scientific">Cuscuta europaea</name>
    <name type="common">European dodder</name>
    <dbReference type="NCBI Taxonomy" id="41803"/>
    <lineage>
        <taxon>Eukaryota</taxon>
        <taxon>Viridiplantae</taxon>
        <taxon>Streptophyta</taxon>
        <taxon>Embryophyta</taxon>
        <taxon>Tracheophyta</taxon>
        <taxon>Spermatophyta</taxon>
        <taxon>Magnoliopsida</taxon>
        <taxon>eudicotyledons</taxon>
        <taxon>Gunneridae</taxon>
        <taxon>Pentapetalae</taxon>
        <taxon>asterids</taxon>
        <taxon>lamiids</taxon>
        <taxon>Solanales</taxon>
        <taxon>Convolvulaceae</taxon>
        <taxon>Cuscuteae</taxon>
        <taxon>Cuscuta</taxon>
        <taxon>Cuscuta subgen. Cuscuta</taxon>
    </lineage>
</organism>
<gene>
    <name evidence="3" type="ORF">CEURO_LOCUS14594</name>
</gene>
<evidence type="ECO:0000256" key="1">
    <source>
        <dbReference type="SAM" id="MobiDB-lite"/>
    </source>
</evidence>
<sequence>MTSSTGAALQDTPKSTSKLDICEGLEFIWGKKRGVGGKRKEVQFYESFTYDGIGYALYDCVYMHKEGEPEPYIGKLIKIWENADRSKKVKLQWFFRPSEILNYLKDENFMGNEIFLASGEGHGLSNVNSLEAIAGKCNVVCISEDKRNRQPSEEELKAADYIFYRVFDVAKLTLDQIGDSDIVGGLEVKFVFNRNESEKAREVLKIASDCDEDSNATVQYSMQNSSNGLDIEKGNANSSSLVLRNNEPEEMRGDGNVLSSELDSTTEVKFTAMQQIEDNKVANGIILQEDISANKTVNKITGNDTKHIRSSGTSDSGAINRVKHDSAMPLEYKDPKGNKRSSMNDAKPQVGGVTSSEHTEKADNVKNHCELGKEMKPGKDSNLDLDRPWKKAKIDFSATIPGDKNKSDVPESNCRSGGNEDKVIPKAVNSSQKEISRTSKISDGLDNNSNSEIPYMDEAKSLVKSTIAAAGKTKTKPGQVGQLYETAKEDKSGKDSIIVGDGASKKANVGISDKIFMDGKYNAQRTSNKQGEKDGNVLLKPTNSFKERAMHPKATHGLDEGLPTVKSSMKLNKLSSSNISSLGDASTNAIKDLNNKSIEVAPKAKSSMKPNKLSNINTSRLSGASNAIEKLHDNGIEVTPRHAESVTWFKELSWEERMQTANDQGTLVLLQNLDPGFISAEVEDIIWHAFKEKCSAKIIQHTAFSNPNTGQALAIFKTREAAQRVKRTLDNKYLMVSDQRPLVADIIAIPKSQRSTSSFVGHLVIDKVRHQMQREMREAVSTSHCSQPNTIEYEMAMEWRLRQCRSEFCWKKLHNQQRKEFERVIANLKAD</sequence>
<dbReference type="Proteomes" id="UP001152484">
    <property type="component" value="Unassembled WGS sequence"/>
</dbReference>
<dbReference type="InterPro" id="IPR001025">
    <property type="entry name" value="BAH_dom"/>
</dbReference>
<dbReference type="PANTHER" id="PTHR47073">
    <property type="entry name" value="PROTEIN ANTI-SILENCING 1"/>
    <property type="match status" value="1"/>
</dbReference>
<reference evidence="3" key="1">
    <citation type="submission" date="2022-07" db="EMBL/GenBank/DDBJ databases">
        <authorList>
            <person name="Macas J."/>
            <person name="Novak P."/>
            <person name="Neumann P."/>
        </authorList>
    </citation>
    <scope>NUCLEOTIDE SEQUENCE</scope>
</reference>
<dbReference type="InterPro" id="IPR043151">
    <property type="entry name" value="BAH_sf"/>
</dbReference>
<evidence type="ECO:0000259" key="2">
    <source>
        <dbReference type="PROSITE" id="PS51038"/>
    </source>
</evidence>
<protein>
    <recommendedName>
        <fullName evidence="2">BAH domain-containing protein</fullName>
    </recommendedName>
</protein>
<keyword evidence="4" id="KW-1185">Reference proteome</keyword>
<dbReference type="GO" id="GO:0003682">
    <property type="term" value="F:chromatin binding"/>
    <property type="evidence" value="ECO:0007669"/>
    <property type="project" value="InterPro"/>
</dbReference>
<feature type="region of interest" description="Disordered" evidence="1">
    <location>
        <begin position="400"/>
        <end position="452"/>
    </location>
</feature>
<feature type="compositionally biased region" description="Polar residues" evidence="1">
    <location>
        <begin position="428"/>
        <end position="452"/>
    </location>
</feature>
<dbReference type="EMBL" id="CAMAPE010000038">
    <property type="protein sequence ID" value="CAH9099716.1"/>
    <property type="molecule type" value="Genomic_DNA"/>
</dbReference>
<dbReference type="FunFam" id="2.30.30.490:FF:000017">
    <property type="entry name" value="Bromo-adjacent homology (BAH) domain-containing protein"/>
    <property type="match status" value="1"/>
</dbReference>
<dbReference type="PANTHER" id="PTHR47073:SF9">
    <property type="entry name" value="BAH DOMAIN-CONTAINING PROTEIN"/>
    <property type="match status" value="1"/>
</dbReference>
<dbReference type="SMART" id="SM00439">
    <property type="entry name" value="BAH"/>
    <property type="match status" value="1"/>
</dbReference>
<evidence type="ECO:0000313" key="4">
    <source>
        <dbReference type="Proteomes" id="UP001152484"/>
    </source>
</evidence>
<proteinExistence type="predicted"/>
<evidence type="ECO:0000313" key="3">
    <source>
        <dbReference type="EMBL" id="CAH9099716.1"/>
    </source>
</evidence>
<feature type="compositionally biased region" description="Basic and acidic residues" evidence="1">
    <location>
        <begin position="326"/>
        <end position="337"/>
    </location>
</feature>
<dbReference type="AlphaFoldDB" id="A0A9P0ZGP8"/>
<name>A0A9P0ZGP8_CUSEU</name>
<feature type="domain" description="BAH" evidence="2">
    <location>
        <begin position="53"/>
        <end position="178"/>
    </location>
</feature>
<feature type="region of interest" description="Disordered" evidence="1">
    <location>
        <begin position="326"/>
        <end position="361"/>
    </location>
</feature>
<dbReference type="Gene3D" id="2.30.30.490">
    <property type="match status" value="1"/>
</dbReference>